<evidence type="ECO:0000313" key="4">
    <source>
        <dbReference type="Proteomes" id="UP001187192"/>
    </source>
</evidence>
<dbReference type="PANTHER" id="PTHR11011:SF99">
    <property type="entry name" value="FATTY ACYL-COA REDUCTASE 3"/>
    <property type="match status" value="1"/>
</dbReference>
<dbReference type="GO" id="GO:0102965">
    <property type="term" value="F:alcohol-forming long-chain fatty acyl-CoA reductase activity"/>
    <property type="evidence" value="ECO:0007669"/>
    <property type="project" value="UniProtKB-EC"/>
</dbReference>
<dbReference type="InterPro" id="IPR013120">
    <property type="entry name" value="FAR_NAD-bd"/>
</dbReference>
<keyword evidence="1" id="KW-0444">Lipid biosynthesis</keyword>
<keyword evidence="1" id="KW-0560">Oxidoreductase</keyword>
<dbReference type="Gene3D" id="3.40.50.720">
    <property type="entry name" value="NAD(P)-binding Rossmann-like Domain"/>
    <property type="match status" value="1"/>
</dbReference>
<accession>A0AA88DSV6</accession>
<comment type="function">
    <text evidence="1">Catalyzes the reduction of fatty acyl-CoA to fatty alcohols.</text>
</comment>
<feature type="domain" description="Thioester reductase (TE)" evidence="2">
    <location>
        <begin position="17"/>
        <end position="129"/>
    </location>
</feature>
<dbReference type="InterPro" id="IPR026055">
    <property type="entry name" value="FAR"/>
</dbReference>
<evidence type="ECO:0000256" key="1">
    <source>
        <dbReference type="RuleBase" id="RU363097"/>
    </source>
</evidence>
<keyword evidence="1" id="KW-0521">NADP</keyword>
<reference evidence="3" key="1">
    <citation type="submission" date="2023-07" db="EMBL/GenBank/DDBJ databases">
        <title>draft genome sequence of fig (Ficus carica).</title>
        <authorList>
            <person name="Takahashi T."/>
            <person name="Nishimura K."/>
        </authorList>
    </citation>
    <scope>NUCLEOTIDE SEQUENCE</scope>
</reference>
<keyword evidence="1" id="KW-0443">Lipid metabolism</keyword>
<comment type="caution">
    <text evidence="3">The sequence shown here is derived from an EMBL/GenBank/DDBJ whole genome shotgun (WGS) entry which is preliminary data.</text>
</comment>
<dbReference type="Proteomes" id="UP001187192">
    <property type="component" value="Unassembled WGS sequence"/>
</dbReference>
<dbReference type="PANTHER" id="PTHR11011">
    <property type="entry name" value="MALE STERILITY PROTEIN 2-RELATED"/>
    <property type="match status" value="1"/>
</dbReference>
<organism evidence="3 4">
    <name type="scientific">Ficus carica</name>
    <name type="common">Common fig</name>
    <dbReference type="NCBI Taxonomy" id="3494"/>
    <lineage>
        <taxon>Eukaryota</taxon>
        <taxon>Viridiplantae</taxon>
        <taxon>Streptophyta</taxon>
        <taxon>Embryophyta</taxon>
        <taxon>Tracheophyta</taxon>
        <taxon>Spermatophyta</taxon>
        <taxon>Magnoliopsida</taxon>
        <taxon>eudicotyledons</taxon>
        <taxon>Gunneridae</taxon>
        <taxon>Pentapetalae</taxon>
        <taxon>rosids</taxon>
        <taxon>fabids</taxon>
        <taxon>Rosales</taxon>
        <taxon>Moraceae</taxon>
        <taxon>Ficeae</taxon>
        <taxon>Ficus</taxon>
    </lineage>
</organism>
<dbReference type="AlphaFoldDB" id="A0AA88DSV6"/>
<dbReference type="EC" id="1.2.1.84" evidence="1"/>
<keyword evidence="4" id="KW-1185">Reference proteome</keyword>
<comment type="similarity">
    <text evidence="1">Belongs to the fatty acyl-CoA reductase family.</text>
</comment>
<name>A0AA88DSV6_FICCA</name>
<evidence type="ECO:0000313" key="3">
    <source>
        <dbReference type="EMBL" id="GMN61091.1"/>
    </source>
</evidence>
<dbReference type="GO" id="GO:0080019">
    <property type="term" value="F:alcohol-forming very long-chain fatty acyl-CoA reductase activity"/>
    <property type="evidence" value="ECO:0007669"/>
    <property type="project" value="InterPro"/>
</dbReference>
<proteinExistence type="inferred from homology"/>
<dbReference type="GO" id="GO:0035336">
    <property type="term" value="P:long-chain fatty-acyl-CoA metabolic process"/>
    <property type="evidence" value="ECO:0007669"/>
    <property type="project" value="TreeGrafter"/>
</dbReference>
<dbReference type="Pfam" id="PF07993">
    <property type="entry name" value="NAD_binding_4"/>
    <property type="match status" value="1"/>
</dbReference>
<evidence type="ECO:0000259" key="2">
    <source>
        <dbReference type="Pfam" id="PF07993"/>
    </source>
</evidence>
<gene>
    <name evidence="3" type="ORF">TIFTF001_030180</name>
</gene>
<comment type="catalytic activity">
    <reaction evidence="1">
        <text>a long-chain fatty acyl-CoA + 2 NADPH + 2 H(+) = a long-chain primary fatty alcohol + 2 NADP(+) + CoA</text>
        <dbReference type="Rhea" id="RHEA:52716"/>
        <dbReference type="ChEBI" id="CHEBI:15378"/>
        <dbReference type="ChEBI" id="CHEBI:57287"/>
        <dbReference type="ChEBI" id="CHEBI:57783"/>
        <dbReference type="ChEBI" id="CHEBI:58349"/>
        <dbReference type="ChEBI" id="CHEBI:77396"/>
        <dbReference type="ChEBI" id="CHEBI:83139"/>
        <dbReference type="EC" id="1.2.1.84"/>
    </reaction>
</comment>
<dbReference type="SUPFAM" id="SSF51735">
    <property type="entry name" value="NAD(P)-binding Rossmann-fold domains"/>
    <property type="match status" value="1"/>
</dbReference>
<sequence>MELESILKFLENKSILVTGATGFLAKIFVEKVLRTQPKVKKLYLLLRAKDEKSAAQRLNNEVIGKDLFRVLKERWGPNFSSFAREKMTVMAGDITRGDMGLTDAKLKEEMLSQLDVIVNLAATTNFDERGGLILENPYYMGDTLNGATGLDIDNEVRLVEEKLKQLRAEQASDSDITLAMKDFGIAS</sequence>
<dbReference type="EMBL" id="BTGU01000106">
    <property type="protein sequence ID" value="GMN61091.1"/>
    <property type="molecule type" value="Genomic_DNA"/>
</dbReference>
<dbReference type="GO" id="GO:0010345">
    <property type="term" value="P:suberin biosynthetic process"/>
    <property type="evidence" value="ECO:0007669"/>
    <property type="project" value="TreeGrafter"/>
</dbReference>
<protein>
    <recommendedName>
        <fullName evidence="1">Fatty acyl-CoA reductase</fullName>
        <ecNumber evidence="1">1.2.1.84</ecNumber>
    </recommendedName>
</protein>
<dbReference type="InterPro" id="IPR036291">
    <property type="entry name" value="NAD(P)-bd_dom_sf"/>
</dbReference>